<feature type="region of interest" description="Disordered" evidence="1">
    <location>
        <begin position="70"/>
        <end position="90"/>
    </location>
</feature>
<proteinExistence type="predicted"/>
<feature type="compositionally biased region" description="Polar residues" evidence="1">
    <location>
        <begin position="70"/>
        <end position="89"/>
    </location>
</feature>
<accession>A0ABT2NJQ7</accession>
<feature type="region of interest" description="Disordered" evidence="1">
    <location>
        <begin position="174"/>
        <end position="198"/>
    </location>
</feature>
<feature type="compositionally biased region" description="Polar residues" evidence="1">
    <location>
        <begin position="183"/>
        <end position="198"/>
    </location>
</feature>
<name>A0ABT2NJQ7_9CYAN</name>
<dbReference type="RefSeq" id="WP_261237691.1">
    <property type="nucleotide sequence ID" value="NZ_JAMXFA010000073.1"/>
</dbReference>
<reference evidence="2 3" key="1">
    <citation type="journal article" date="2022" name="Front. Microbiol.">
        <title>High genomic differentiation and limited gene flow indicate recent cryptic speciation within the genus Laspinema (cyanobacteria).</title>
        <authorList>
            <person name="Stanojkovic A."/>
            <person name="Skoupy S."/>
            <person name="Skaloud P."/>
            <person name="Dvorak P."/>
        </authorList>
    </citation>
    <scope>NUCLEOTIDE SEQUENCE [LARGE SCALE GENOMIC DNA]</scope>
    <source>
        <strain evidence="2 3">D3b</strain>
    </source>
</reference>
<protein>
    <submittedName>
        <fullName evidence="2">Uncharacterized protein</fullName>
    </submittedName>
</protein>
<evidence type="ECO:0000256" key="1">
    <source>
        <dbReference type="SAM" id="MobiDB-lite"/>
    </source>
</evidence>
<evidence type="ECO:0000313" key="2">
    <source>
        <dbReference type="EMBL" id="MCT7981531.1"/>
    </source>
</evidence>
<dbReference type="Proteomes" id="UP001525961">
    <property type="component" value="Unassembled WGS sequence"/>
</dbReference>
<evidence type="ECO:0000313" key="3">
    <source>
        <dbReference type="Proteomes" id="UP001525961"/>
    </source>
</evidence>
<sequence>MVLTYTDLSTKLNATPKRLSTIFTRLFGDVEVSLDVAEPHIAEVLKRIKRDNLTVFDACDAYKLEVTKQHQTSPSTTAKASNTPGNGSVSALLESDRKATRKLSQKRYAAIVRESNSLLADWLSNGLPDDELSDELEGAIFDSDDMVLDALSEAIDSQGSYSYPKALAPSQPSIAHLLLPSHTEPTPNISNGNGKHSK</sequence>
<gene>
    <name evidence="2" type="ORF">NG792_27800</name>
</gene>
<keyword evidence="3" id="KW-1185">Reference proteome</keyword>
<organism evidence="2 3">
    <name type="scientific">Laspinema olomoucense D3b</name>
    <dbReference type="NCBI Taxonomy" id="2953688"/>
    <lineage>
        <taxon>Bacteria</taxon>
        <taxon>Bacillati</taxon>
        <taxon>Cyanobacteriota</taxon>
        <taxon>Cyanophyceae</taxon>
        <taxon>Oscillatoriophycideae</taxon>
        <taxon>Oscillatoriales</taxon>
        <taxon>Laspinemataceae</taxon>
        <taxon>Laspinema</taxon>
        <taxon>Laspinema olomoucense</taxon>
    </lineage>
</organism>
<comment type="caution">
    <text evidence="2">The sequence shown here is derived from an EMBL/GenBank/DDBJ whole genome shotgun (WGS) entry which is preliminary data.</text>
</comment>
<dbReference type="EMBL" id="JAMXFA010000073">
    <property type="protein sequence ID" value="MCT7981531.1"/>
    <property type="molecule type" value="Genomic_DNA"/>
</dbReference>